<dbReference type="AlphaFoldDB" id="A0A8H9DCQ0"/>
<reference evidence="1" key="1">
    <citation type="submission" date="2021-02" db="EMBL/GenBank/DDBJ databases">
        <authorList>
            <person name="Han P."/>
        </authorList>
    </citation>
    <scope>NUCLEOTIDE SEQUENCE</scope>
    <source>
        <strain evidence="1">Nitrosomonas nitrosa 18-3D</strain>
    </source>
</reference>
<sequence>MMLRLSIVKTDNYFAYNPVLICAAILLLLGGCAMTQPYGSFIQNPPPAFSQYGKVMADDVTDQIGRLYPAASTHFAMQHPASDPFGQALIDNLRMQGYAVQETVKQDNPLLAAVLSKQINEADEHAQQITQATQAEARPDLALRYIIDRSDDLYHVSILIEDLKLTRAFVVHSGQIEPAGSWVRRQQEH</sequence>
<accession>A0A8H9DCQ0</accession>
<dbReference type="Pfam" id="PF07283">
    <property type="entry name" value="TrbH"/>
    <property type="match status" value="1"/>
</dbReference>
<gene>
    <name evidence="1" type="ORF">NMYAN_90106</name>
</gene>
<proteinExistence type="predicted"/>
<organism evidence="1 2">
    <name type="scientific">Nitrosomonas nitrosa</name>
    <dbReference type="NCBI Taxonomy" id="52442"/>
    <lineage>
        <taxon>Bacteria</taxon>
        <taxon>Pseudomonadati</taxon>
        <taxon>Pseudomonadota</taxon>
        <taxon>Betaproteobacteria</taxon>
        <taxon>Nitrosomonadales</taxon>
        <taxon>Nitrosomonadaceae</taxon>
        <taxon>Nitrosomonas</taxon>
    </lineage>
</organism>
<evidence type="ECO:0000313" key="1">
    <source>
        <dbReference type="EMBL" id="CAE6519081.1"/>
    </source>
</evidence>
<dbReference type="Proteomes" id="UP000601736">
    <property type="component" value="Unassembled WGS sequence"/>
</dbReference>
<dbReference type="RefSeq" id="WP_239654289.1">
    <property type="nucleotide sequence ID" value="NZ_CAJNAP010000055.1"/>
</dbReference>
<dbReference type="EMBL" id="CAJNAP010000055">
    <property type="protein sequence ID" value="CAE6519081.1"/>
    <property type="molecule type" value="Genomic_DNA"/>
</dbReference>
<comment type="caution">
    <text evidence="1">The sequence shown here is derived from an EMBL/GenBank/DDBJ whole genome shotgun (WGS) entry which is preliminary data.</text>
</comment>
<protein>
    <submittedName>
        <fullName evidence="1">Conjugal transfer TrbH family protein</fullName>
    </submittedName>
</protein>
<evidence type="ECO:0000313" key="2">
    <source>
        <dbReference type="Proteomes" id="UP000601736"/>
    </source>
</evidence>
<name>A0A8H9DCQ0_9PROT</name>
<dbReference type="InterPro" id="IPR010837">
    <property type="entry name" value="Conjugal_tfr_TrbH"/>
</dbReference>
<dbReference type="PROSITE" id="PS51257">
    <property type="entry name" value="PROKAR_LIPOPROTEIN"/>
    <property type="match status" value="1"/>
</dbReference>